<name>F8F2N8_GRAC1</name>
<keyword evidence="2" id="KW-0813">Transport</keyword>
<dbReference type="KEGG" id="scd:Spica_1286"/>
<keyword evidence="7" id="KW-1185">Reference proteome</keyword>
<dbReference type="EMBL" id="CP002868">
    <property type="protein sequence ID" value="AEJ19432.1"/>
    <property type="molecule type" value="Genomic_DNA"/>
</dbReference>
<evidence type="ECO:0000313" key="6">
    <source>
        <dbReference type="EMBL" id="AEJ19432.1"/>
    </source>
</evidence>
<gene>
    <name evidence="6" type="ordered locus">Spica_1286</name>
</gene>
<dbReference type="GO" id="GO:0016887">
    <property type="term" value="F:ATP hydrolysis activity"/>
    <property type="evidence" value="ECO:0007669"/>
    <property type="project" value="InterPro"/>
</dbReference>
<evidence type="ECO:0000256" key="2">
    <source>
        <dbReference type="ARBA" id="ARBA00022448"/>
    </source>
</evidence>
<proteinExistence type="inferred from homology"/>
<dbReference type="STRING" id="744872.Spica_1286"/>
<organism evidence="6 7">
    <name type="scientific">Gracilinema caldarium (strain ATCC 51460 / DSM 7334 / H1)</name>
    <name type="common">Treponema caldarium</name>
    <dbReference type="NCBI Taxonomy" id="744872"/>
    <lineage>
        <taxon>Bacteria</taxon>
        <taxon>Pseudomonadati</taxon>
        <taxon>Spirochaetota</taxon>
        <taxon>Spirochaetia</taxon>
        <taxon>Spirochaetales</taxon>
        <taxon>Breznakiellaceae</taxon>
        <taxon>Gracilinema</taxon>
    </lineage>
</organism>
<dbReference type="eggNOG" id="COG1131">
    <property type="taxonomic scope" value="Bacteria"/>
</dbReference>
<keyword evidence="4" id="KW-0067">ATP-binding</keyword>
<keyword evidence="3" id="KW-0547">Nucleotide-binding</keyword>
<dbReference type="SMART" id="SM00382">
    <property type="entry name" value="AAA"/>
    <property type="match status" value="1"/>
</dbReference>
<sequence>MIEVQHLSKQYGNVQAVRDVSFQVGTGQVIGLLGPNGAGKTTIMKILTGYHFPSSGVAYIDGLSVEDYPEEIKKKIGYLPENAPSYGDLTPLEYLSFVAEARQLPKEKRQNRINEVMALCSIQEVRNKPIETLSKGYRQRLGLAQAIIHDPAILILDEPTTGLDPNQILEIRSLIRELGKSKTVILSTHILQEVEAVCSQVIIIHQGRIAAQGTSVEIGRTLKGQDSWKLALRGNLPQQLPQNVIFNDKKFIIQTQSRSGDGTISISISYIDESTMDIKDPQLIGETIFDWVVAQGYKIIHMEHQKVSLEDIFVQLTKEGDAK</sequence>
<dbReference type="HOGENOM" id="CLU_000604_1_2_12"/>
<dbReference type="GO" id="GO:0005524">
    <property type="term" value="F:ATP binding"/>
    <property type="evidence" value="ECO:0007669"/>
    <property type="project" value="UniProtKB-KW"/>
</dbReference>
<evidence type="ECO:0000256" key="3">
    <source>
        <dbReference type="ARBA" id="ARBA00022741"/>
    </source>
</evidence>
<dbReference type="Gene3D" id="3.40.50.300">
    <property type="entry name" value="P-loop containing nucleotide triphosphate hydrolases"/>
    <property type="match status" value="1"/>
</dbReference>
<dbReference type="AlphaFoldDB" id="F8F2N8"/>
<feature type="domain" description="ABC transporter" evidence="5">
    <location>
        <begin position="2"/>
        <end position="231"/>
    </location>
</feature>
<reference evidence="7" key="1">
    <citation type="journal article" date="2013" name="Stand. Genomic Sci.">
        <title>Genome sequence of the thermophilic fresh-water bacterium Spirochaeta caldaria type strain (H1(T)), reclassification of Spirochaeta caldaria, Spirochaeta stenostrepta, and Spirochaeta zuelzerae in the genus Treponema as Treponema caldaria comb. nov., Treponema stenostrepta comb. nov., and Treponema zuelzerae comb. nov., and emendation of the genus Treponema.</title>
        <authorList>
            <person name="Abt B."/>
            <person name="Goker M."/>
            <person name="Scheuner C."/>
            <person name="Han C."/>
            <person name="Lu M."/>
            <person name="Misra M."/>
            <person name="Lapidus A."/>
            <person name="Nolan M."/>
            <person name="Lucas S."/>
            <person name="Hammon N."/>
            <person name="Deshpande S."/>
            <person name="Cheng J.F."/>
            <person name="Tapia R."/>
            <person name="Goodwin L.A."/>
            <person name="Pitluck S."/>
            <person name="Liolios K."/>
            <person name="Pagani I."/>
            <person name="Ivanova N."/>
            <person name="Mavromatis K."/>
            <person name="Mikhailova N."/>
            <person name="Huntemann M."/>
            <person name="Pati A."/>
            <person name="Chen A."/>
            <person name="Palaniappan K."/>
            <person name="Land M."/>
            <person name="Hauser L."/>
            <person name="Jeffries C.D."/>
            <person name="Rohde M."/>
            <person name="Spring S."/>
            <person name="Gronow S."/>
            <person name="Detter J.C."/>
            <person name="Bristow J."/>
            <person name="Eisen J.A."/>
            <person name="Markowitz V."/>
            <person name="Hugenholtz P."/>
            <person name="Kyrpides N.C."/>
            <person name="Woyke T."/>
            <person name="Klenk H.P."/>
        </authorList>
    </citation>
    <scope>NUCLEOTIDE SEQUENCE</scope>
    <source>
        <strain evidence="7">ATCC 51460 / DSM 7334 / H1</strain>
    </source>
</reference>
<dbReference type="Proteomes" id="UP000000503">
    <property type="component" value="Chromosome"/>
</dbReference>
<evidence type="ECO:0000256" key="4">
    <source>
        <dbReference type="ARBA" id="ARBA00022840"/>
    </source>
</evidence>
<evidence type="ECO:0000256" key="1">
    <source>
        <dbReference type="ARBA" id="ARBA00005417"/>
    </source>
</evidence>
<protein>
    <submittedName>
        <fullName evidence="6">Sulfate-transporting ATPase</fullName>
        <ecNumber evidence="6">3.6.3.25</ecNumber>
    </submittedName>
</protein>
<dbReference type="OrthoDB" id="9775135at2"/>
<keyword evidence="6" id="KW-0378">Hydrolase</keyword>
<dbReference type="EC" id="3.6.3.25" evidence="6"/>
<comment type="similarity">
    <text evidence="1">Belongs to the ABC transporter superfamily.</text>
</comment>
<dbReference type="InterPro" id="IPR027417">
    <property type="entry name" value="P-loop_NTPase"/>
</dbReference>
<evidence type="ECO:0000313" key="7">
    <source>
        <dbReference type="Proteomes" id="UP000000503"/>
    </source>
</evidence>
<dbReference type="InterPro" id="IPR003439">
    <property type="entry name" value="ABC_transporter-like_ATP-bd"/>
</dbReference>
<dbReference type="SUPFAM" id="SSF52540">
    <property type="entry name" value="P-loop containing nucleoside triphosphate hydrolases"/>
    <property type="match status" value="1"/>
</dbReference>
<evidence type="ECO:0000259" key="5">
    <source>
        <dbReference type="PROSITE" id="PS50893"/>
    </source>
</evidence>
<dbReference type="PANTHER" id="PTHR43335">
    <property type="entry name" value="ABC TRANSPORTER, ATP-BINDING PROTEIN"/>
    <property type="match status" value="1"/>
</dbReference>
<dbReference type="PROSITE" id="PS50893">
    <property type="entry name" value="ABC_TRANSPORTER_2"/>
    <property type="match status" value="1"/>
</dbReference>
<dbReference type="Pfam" id="PF00005">
    <property type="entry name" value="ABC_tran"/>
    <property type="match status" value="1"/>
</dbReference>
<dbReference type="RefSeq" id="WP_013968743.1">
    <property type="nucleotide sequence ID" value="NC_015732.1"/>
</dbReference>
<dbReference type="CDD" id="cd03230">
    <property type="entry name" value="ABC_DR_subfamily_A"/>
    <property type="match status" value="1"/>
</dbReference>
<accession>F8F2N8</accession>
<dbReference type="InterPro" id="IPR003593">
    <property type="entry name" value="AAA+_ATPase"/>
</dbReference>